<feature type="coiled-coil region" evidence="1">
    <location>
        <begin position="103"/>
        <end position="176"/>
    </location>
</feature>
<evidence type="ECO:0000313" key="3">
    <source>
        <dbReference type="EMBL" id="CAF9911645.1"/>
    </source>
</evidence>
<dbReference type="GO" id="GO:0007131">
    <property type="term" value="P:reciprocal meiotic recombination"/>
    <property type="evidence" value="ECO:0007669"/>
    <property type="project" value="InterPro"/>
</dbReference>
<dbReference type="Proteomes" id="UP000664169">
    <property type="component" value="Unassembled WGS sequence"/>
</dbReference>
<feature type="compositionally biased region" description="Basic residues" evidence="2">
    <location>
        <begin position="266"/>
        <end position="275"/>
    </location>
</feature>
<feature type="compositionally biased region" description="Polar residues" evidence="2">
    <location>
        <begin position="291"/>
        <end position="301"/>
    </location>
</feature>
<gene>
    <name evidence="3" type="ORF">GOMPHAMPRED_007479</name>
</gene>
<dbReference type="InterPro" id="IPR042448">
    <property type="entry name" value="CCNB1IP1"/>
</dbReference>
<dbReference type="PANTHER" id="PTHR14305:SF0">
    <property type="entry name" value="E3 UBIQUITIN-PROTEIN LIGASE CCNB1IP1"/>
    <property type="match status" value="1"/>
</dbReference>
<proteinExistence type="predicted"/>
<dbReference type="EMBL" id="CAJPDQ010000006">
    <property type="protein sequence ID" value="CAF9911645.1"/>
    <property type="molecule type" value="Genomic_DNA"/>
</dbReference>
<organism evidence="3 4">
    <name type="scientific">Gomphillus americanus</name>
    <dbReference type="NCBI Taxonomy" id="1940652"/>
    <lineage>
        <taxon>Eukaryota</taxon>
        <taxon>Fungi</taxon>
        <taxon>Dikarya</taxon>
        <taxon>Ascomycota</taxon>
        <taxon>Pezizomycotina</taxon>
        <taxon>Lecanoromycetes</taxon>
        <taxon>OSLEUM clade</taxon>
        <taxon>Ostropomycetidae</taxon>
        <taxon>Ostropales</taxon>
        <taxon>Graphidaceae</taxon>
        <taxon>Gomphilloideae</taxon>
        <taxon>Gomphillus</taxon>
    </lineage>
</organism>
<protein>
    <recommendedName>
        <fullName evidence="5">Cyclin B1 interacting protein 1</fullName>
    </recommendedName>
</protein>
<evidence type="ECO:0000313" key="4">
    <source>
        <dbReference type="Proteomes" id="UP000664169"/>
    </source>
</evidence>
<dbReference type="OrthoDB" id="441210at2759"/>
<dbReference type="AlphaFoldDB" id="A0A8H3ID50"/>
<feature type="region of interest" description="Disordered" evidence="2">
    <location>
        <begin position="244"/>
        <end position="318"/>
    </location>
</feature>
<dbReference type="GO" id="GO:0000795">
    <property type="term" value="C:synaptonemal complex"/>
    <property type="evidence" value="ECO:0007669"/>
    <property type="project" value="InterPro"/>
</dbReference>
<keyword evidence="1" id="KW-0175">Coiled coil</keyword>
<keyword evidence="4" id="KW-1185">Reference proteome</keyword>
<accession>A0A8H3ID50</accession>
<evidence type="ECO:0008006" key="5">
    <source>
        <dbReference type="Google" id="ProtNLM"/>
    </source>
</evidence>
<dbReference type="GO" id="GO:0061630">
    <property type="term" value="F:ubiquitin protein ligase activity"/>
    <property type="evidence" value="ECO:0007669"/>
    <property type="project" value="InterPro"/>
</dbReference>
<reference evidence="3" key="1">
    <citation type="submission" date="2021-03" db="EMBL/GenBank/DDBJ databases">
        <authorList>
            <person name="Tagirdzhanova G."/>
        </authorList>
    </citation>
    <scope>NUCLEOTIDE SEQUENCE</scope>
</reference>
<evidence type="ECO:0000256" key="1">
    <source>
        <dbReference type="SAM" id="Coils"/>
    </source>
</evidence>
<evidence type="ECO:0000256" key="2">
    <source>
        <dbReference type="SAM" id="MobiDB-lite"/>
    </source>
</evidence>
<sequence length="355" mass="38752">MQVTRSHLAFFANHITSHIFCIACSENLGLAAATGSSRSCPACRALLPNPDDVVATSLNPTEDYKTSVLSGLSPTIIMECASRGLAFWSYQSTQEIVYQEYLAKTLSDKYATLNVQMDKLVNDANAEIDGLNQRFSQLQVDQEKLKQDNQTLLNALREKNRKFSQTNESYERLKRKEMTAATQHAAFNSVDDALQAATHTGSTSILNGARGNHIPSLNSFDRLDKTFARPDQPRAHSLRSTELPRQGFFGNSHSSNLLEETPLSGHRTRLGRRNIHPSPGQMGSHLHRSSTLHSGYNQMPQNRRPLGPISGNASATRNEIHNSGYGLSAGMRAGSLRGGLSGASGGDDRGGLWTG</sequence>
<comment type="caution">
    <text evidence="3">The sequence shown here is derived from an EMBL/GenBank/DDBJ whole genome shotgun (WGS) entry which is preliminary data.</text>
</comment>
<feature type="compositionally biased region" description="Polar residues" evidence="2">
    <location>
        <begin position="249"/>
        <end position="258"/>
    </location>
</feature>
<name>A0A8H3ID50_9LECA</name>
<dbReference type="PANTHER" id="PTHR14305">
    <property type="entry name" value="E3 UBIQUITIN-PROTEIN LIGASE CCNB1IP1"/>
    <property type="match status" value="1"/>
</dbReference>